<evidence type="ECO:0000256" key="2">
    <source>
        <dbReference type="ARBA" id="ARBA00008683"/>
    </source>
</evidence>
<dbReference type="GO" id="GO:0004252">
    <property type="term" value="F:serine-type endopeptidase activity"/>
    <property type="evidence" value="ECO:0007669"/>
    <property type="project" value="InterPro"/>
</dbReference>
<dbReference type="Gene3D" id="6.20.330.10">
    <property type="match status" value="1"/>
</dbReference>
<dbReference type="SUPFAM" id="SSF52096">
    <property type="entry name" value="ClpP/crotonase"/>
    <property type="match status" value="1"/>
</dbReference>
<keyword evidence="8 10" id="KW-1133">Transmembrane helix</keyword>
<dbReference type="CDD" id="cd07023">
    <property type="entry name" value="S49_Sppa_N_C"/>
    <property type="match status" value="1"/>
</dbReference>
<keyword evidence="7" id="KW-0720">Serine protease</keyword>
<evidence type="ECO:0000256" key="1">
    <source>
        <dbReference type="ARBA" id="ARBA00004236"/>
    </source>
</evidence>
<dbReference type="NCBIfam" id="NF008745">
    <property type="entry name" value="PRK11778.1"/>
    <property type="match status" value="1"/>
</dbReference>
<comment type="caution">
    <text evidence="13">The sequence shown here is derived from an EMBL/GenBank/DDBJ whole genome shotgun (WGS) entry which is preliminary data.</text>
</comment>
<dbReference type="Proteomes" id="UP000244223">
    <property type="component" value="Unassembled WGS sequence"/>
</dbReference>
<dbReference type="GO" id="GO:0006508">
    <property type="term" value="P:proteolysis"/>
    <property type="evidence" value="ECO:0007669"/>
    <property type="project" value="UniProtKB-KW"/>
</dbReference>
<evidence type="ECO:0000256" key="10">
    <source>
        <dbReference type="SAM" id="Phobius"/>
    </source>
</evidence>
<dbReference type="GO" id="GO:0005886">
    <property type="term" value="C:plasma membrane"/>
    <property type="evidence" value="ECO:0007669"/>
    <property type="project" value="UniProtKB-SubCell"/>
</dbReference>
<evidence type="ECO:0000256" key="7">
    <source>
        <dbReference type="ARBA" id="ARBA00022825"/>
    </source>
</evidence>
<proteinExistence type="inferred from homology"/>
<evidence type="ECO:0000259" key="11">
    <source>
        <dbReference type="Pfam" id="PF01343"/>
    </source>
</evidence>
<dbReference type="InterPro" id="IPR029045">
    <property type="entry name" value="ClpP/crotonase-like_dom_sf"/>
</dbReference>
<reference evidence="13 14" key="1">
    <citation type="submission" date="2018-04" db="EMBL/GenBank/DDBJ databases">
        <title>Genomic Encyclopedia of Archaeal and Bacterial Type Strains, Phase II (KMG-II): from individual species to whole genera.</title>
        <authorList>
            <person name="Goeker M."/>
        </authorList>
    </citation>
    <scope>NUCLEOTIDE SEQUENCE [LARGE SCALE GENOMIC DNA]</scope>
    <source>
        <strain evidence="13 14">DSM 5822</strain>
    </source>
</reference>
<gene>
    <name evidence="13" type="ORF">C8N29_10395</name>
</gene>
<keyword evidence="9 10" id="KW-0472">Membrane</keyword>
<dbReference type="RefSeq" id="WP_239986956.1">
    <property type="nucleotide sequence ID" value="NZ_QAON01000003.1"/>
</dbReference>
<dbReference type="Pfam" id="PF01343">
    <property type="entry name" value="Peptidase_S49"/>
    <property type="match status" value="1"/>
</dbReference>
<dbReference type="PANTHER" id="PTHR42987">
    <property type="entry name" value="PEPTIDASE S49"/>
    <property type="match status" value="1"/>
</dbReference>
<dbReference type="InterPro" id="IPR013703">
    <property type="entry name" value="Peptidase_S49_N_proteobac"/>
</dbReference>
<dbReference type="EMBL" id="QAON01000003">
    <property type="protein sequence ID" value="PTQ90342.1"/>
    <property type="molecule type" value="Genomic_DNA"/>
</dbReference>
<feature type="domain" description="Peptidase S49 N-terminal proteobacteria" evidence="12">
    <location>
        <begin position="3"/>
        <end position="153"/>
    </location>
</feature>
<keyword evidence="3" id="KW-1003">Cell membrane</keyword>
<evidence type="ECO:0000256" key="6">
    <source>
        <dbReference type="ARBA" id="ARBA00022801"/>
    </source>
</evidence>
<evidence type="ECO:0000256" key="8">
    <source>
        <dbReference type="ARBA" id="ARBA00022989"/>
    </source>
</evidence>
<protein>
    <submittedName>
        <fullName evidence="13">Inner membrane peptidase</fullName>
    </submittedName>
</protein>
<organism evidence="13 14">
    <name type="scientific">Agitococcus lubricus</name>
    <dbReference type="NCBI Taxonomy" id="1077255"/>
    <lineage>
        <taxon>Bacteria</taxon>
        <taxon>Pseudomonadati</taxon>
        <taxon>Pseudomonadota</taxon>
        <taxon>Gammaproteobacteria</taxon>
        <taxon>Moraxellales</taxon>
        <taxon>Moraxellaceae</taxon>
        <taxon>Agitococcus</taxon>
    </lineage>
</organism>
<dbReference type="InterPro" id="IPR047272">
    <property type="entry name" value="S49_SppA_C"/>
</dbReference>
<keyword evidence="4" id="KW-0645">Protease</keyword>
<dbReference type="Pfam" id="PF08496">
    <property type="entry name" value="Peptidase_S49_N"/>
    <property type="match status" value="1"/>
</dbReference>
<keyword evidence="5 10" id="KW-0812">Transmembrane</keyword>
<dbReference type="Gene3D" id="3.90.226.10">
    <property type="entry name" value="2-enoyl-CoA Hydratase, Chain A, domain 1"/>
    <property type="match status" value="1"/>
</dbReference>
<evidence type="ECO:0000313" key="14">
    <source>
        <dbReference type="Proteomes" id="UP000244223"/>
    </source>
</evidence>
<dbReference type="InterPro" id="IPR002142">
    <property type="entry name" value="Peptidase_S49"/>
</dbReference>
<evidence type="ECO:0000256" key="9">
    <source>
        <dbReference type="ARBA" id="ARBA00023136"/>
    </source>
</evidence>
<feature type="transmembrane region" description="Helical" evidence="10">
    <location>
        <begin position="6"/>
        <end position="30"/>
    </location>
</feature>
<comment type="similarity">
    <text evidence="2">Belongs to the peptidase S49 family.</text>
</comment>
<evidence type="ECO:0000313" key="13">
    <source>
        <dbReference type="EMBL" id="PTQ90342.1"/>
    </source>
</evidence>
<evidence type="ECO:0000256" key="4">
    <source>
        <dbReference type="ARBA" id="ARBA00022670"/>
    </source>
</evidence>
<comment type="subcellular location">
    <subcellularLocation>
        <location evidence="1">Cell membrane</location>
    </subcellularLocation>
</comment>
<feature type="domain" description="Peptidase S49" evidence="11">
    <location>
        <begin position="157"/>
        <end position="304"/>
    </location>
</feature>
<keyword evidence="14" id="KW-1185">Reference proteome</keyword>
<keyword evidence="6" id="KW-0378">Hydrolase</keyword>
<evidence type="ECO:0000256" key="3">
    <source>
        <dbReference type="ARBA" id="ARBA00022475"/>
    </source>
</evidence>
<sequence length="345" mass="38763">MIDLLLQYGLFLAKVVTIVIAALFIIVTVANVGERRRHHDEDGDIEVMRLNERFEHFANTLRMAVLDKEALKAHDKQEKEKQKKAAKKDEVTTKKHIYVINFNGDIRASATENLRQEITAILTIANKETDEVVINLESPGGMVHGYGLAASQLARIREHGLPLTICVDKVAASGGYMMACLANTIIAAPFAVVGSIGVVAQLPNFHRLLDKWDIDYEVLTAGEFKRTLTVFGENTEAGRQKFIADLESTHTLFKDFVQSYRPHLDIAQVATGEHWYGKQALDLGLVDRLQTSDEYLFAASKEADIFAVRFIHKQNFMQKVGLTASATVDSLLVKWWERLTQKPHF</sequence>
<evidence type="ECO:0000259" key="12">
    <source>
        <dbReference type="Pfam" id="PF08496"/>
    </source>
</evidence>
<dbReference type="AlphaFoldDB" id="A0A2T5J1M3"/>
<dbReference type="PANTHER" id="PTHR42987:SF4">
    <property type="entry name" value="PROTEASE SOHB-RELATED"/>
    <property type="match status" value="1"/>
</dbReference>
<accession>A0A2T5J1M3</accession>
<evidence type="ECO:0000256" key="5">
    <source>
        <dbReference type="ARBA" id="ARBA00022692"/>
    </source>
</evidence>
<name>A0A2T5J1M3_9GAMM</name>